<keyword evidence="5" id="KW-1185">Reference proteome</keyword>
<evidence type="ECO:0000256" key="1">
    <source>
        <dbReference type="ARBA" id="ARBA00022729"/>
    </source>
</evidence>
<dbReference type="NCBIfam" id="TIGR04183">
    <property type="entry name" value="Por_Secre_tail"/>
    <property type="match status" value="1"/>
</dbReference>
<dbReference type="PANTHER" id="PTHR43739:SF5">
    <property type="entry name" value="EXO-ALPHA-SIALIDASE"/>
    <property type="match status" value="1"/>
</dbReference>
<dbReference type="InterPro" id="IPR015943">
    <property type="entry name" value="WD40/YVTN_repeat-like_dom_sf"/>
</dbReference>
<proteinExistence type="predicted"/>
<dbReference type="GO" id="GO:0007155">
    <property type="term" value="P:cell adhesion"/>
    <property type="evidence" value="ECO:0007669"/>
    <property type="project" value="InterPro"/>
</dbReference>
<evidence type="ECO:0000259" key="3">
    <source>
        <dbReference type="Pfam" id="PF18962"/>
    </source>
</evidence>
<dbReference type="InterPro" id="IPR052025">
    <property type="entry name" value="Xyloglucanase_GH74"/>
</dbReference>
<dbReference type="InterPro" id="IPR017897">
    <property type="entry name" value="Thrombospondin_3_rpt"/>
</dbReference>
<feature type="domain" description="Secretion system C-terminal sorting" evidence="3">
    <location>
        <begin position="1373"/>
        <end position="1440"/>
    </location>
</feature>
<dbReference type="PROSITE" id="PS51234">
    <property type="entry name" value="TSP3"/>
    <property type="match status" value="1"/>
</dbReference>
<dbReference type="EMBL" id="JAPFQP010000001">
    <property type="protein sequence ID" value="MCX2717969.1"/>
    <property type="molecule type" value="Genomic_DNA"/>
</dbReference>
<evidence type="ECO:0000313" key="5">
    <source>
        <dbReference type="Proteomes" id="UP001207116"/>
    </source>
</evidence>
<dbReference type="SUPFAM" id="SSF103647">
    <property type="entry name" value="TSP type-3 repeat"/>
    <property type="match status" value="1"/>
</dbReference>
<dbReference type="Gene3D" id="2.130.10.10">
    <property type="entry name" value="YVTN repeat-like/Quinoprotein amine dehydrogenase"/>
    <property type="match status" value="4"/>
</dbReference>
<evidence type="ECO:0000313" key="4">
    <source>
        <dbReference type="EMBL" id="MCX2717969.1"/>
    </source>
</evidence>
<dbReference type="GO" id="GO:0010411">
    <property type="term" value="P:xyloglucan metabolic process"/>
    <property type="evidence" value="ECO:0007669"/>
    <property type="project" value="TreeGrafter"/>
</dbReference>
<sequence length="1449" mass="156263">MLRVLLLTLFLCAIATYGQVNPQEPFVDPGDGSQGIYSNIPGKPVNLYKIKEQMDAYWAERDPSAKGSGYKPYKRWENYWLNFVDQNGNLPTAKELYDSWQSKASSAKTPNPTANWSPIGPFNPGTLGNRLPGTGRINAIAVDPNNPDVWYAGAPAGGIWKSTNAGGSWTNLFDNFPQIGVSGIAIDPNNSNIIYIATGDDDAADSYSIGVFKSLDGGQTWNQTDLNPSNTSVSSLMNEIVMDPTDSNTLWVGTSFGLYKTTNGGDNWNRVLNGYISDFKLKPGSPDTVYAVRNAHIGGGGNATAYFKTTDGGATFAPMDDAVNPILPSSCGRVVLGVSPADPEVLYILAANTGIEDNNFEYQGLYKSTDSGATFTESPNTTDIMESSQAWFDLALEVSPANANELYMGCLNIWKSLNGGNSWSKLNNWFVNNAAYTHADIHTLKIINGNVYAGTDGGLYISDDSGASFTDVTSNMAVTQFYKISIAGSNSNKITGGTQDNSGYIFNDNTWNIFTGGDGMDYEFDPNNPNIAYGFSQRGQVLFITTNSGQSVTTIGAPRDENGDRISGNWITPLAVGSDSQVYAGFDAIYRLNGNAWEKLYTIPSTDGGIEDIEVDPNNPQVIYAAEGSFVQRSADGGQTFSAFFNAGALISDIAINTNDGSAIYVATSRRAGISQSSQQSVTRRVFKVPVNNGVAGREIDITGNLPTDQAFFALAHQGRHTDNPVYVGTNLGVYRIDDTLINENNESLTQWEEYFTNLPSVAVSDLEISVEDEVIVASTYGRGSWKSAIPIQVPDNDIRLVSVIPETERILCGEIFPEILVENKGLNPITSIDITYRLNGGADQSLTETVTLNPGETTTLFLPSLNIANTGPATLEVETTIANDTFSDNNSVSQTFFSNAFGVGDALNTFESASDDLISYNDGNPNSGLWERGVPSGTLLNQAASGTQVYGTNLSGNYPDGVKSYLVSNCYEFSTILAPVLKFSMAYDLEANFDIVYVEYSTDDGANWNVLGSINSQPNWYNSDRTNENSGSDNDCQNCPGAQWTGTNATLTEYAYDFVANAALGETDLTNEPNIIFRIVFHSDPSVNLEGVVIDDFVVEGFQDDDDDDNDGILDVDDNCPLVGNADQLDTDGDGLGDACDEDDDNDGVLDVDDNCPLVANPDQADTDGDGIGDVCDEDADNDGVPNDLDLCDDTPAGSVVDVTGCPIFTLPPDNFRIQTVGESCRNSNNGSITITAVQSLDYTATVSGPNTDETLNFTETLQISPLSTGEYTVCITVAGQVDYEVCYTLNVPQPEDLSVSSRISSLDNEVIISLAGGQAYTIRLNNEVFQTTDSEITLPLSKIENTLLVSTDKACQGTYEETIFLSSKLLVYPNPVEGSNLNIFMGDNELEEVEVTLFTLNGIEVMSKKYALLNREVSLNLGGLAKGVYLLNIRTARSLVNYKILRK</sequence>
<dbReference type="InterPro" id="IPR028974">
    <property type="entry name" value="TSP_type-3_rpt"/>
</dbReference>
<evidence type="ECO:0000256" key="2">
    <source>
        <dbReference type="SAM" id="SignalP"/>
    </source>
</evidence>
<dbReference type="InterPro" id="IPR026444">
    <property type="entry name" value="Secre_tail"/>
</dbReference>
<comment type="caution">
    <text evidence="4">The sequence shown here is derived from an EMBL/GenBank/DDBJ whole genome shotgun (WGS) entry which is preliminary data.</text>
</comment>
<feature type="chain" id="PRO_5041955876" evidence="2">
    <location>
        <begin position="23"/>
        <end position="1449"/>
    </location>
</feature>
<dbReference type="Proteomes" id="UP001207116">
    <property type="component" value="Unassembled WGS sequence"/>
</dbReference>
<organism evidence="4 5">
    <name type="scientific">Lentiprolixibacter aurantiacus</name>
    <dbReference type="NCBI Taxonomy" id="2993939"/>
    <lineage>
        <taxon>Bacteria</taxon>
        <taxon>Pseudomonadati</taxon>
        <taxon>Bacteroidota</taxon>
        <taxon>Flavobacteriia</taxon>
        <taxon>Flavobacteriales</taxon>
        <taxon>Flavobacteriaceae</taxon>
        <taxon>Lentiprolixibacter</taxon>
    </lineage>
</organism>
<reference evidence="4" key="1">
    <citation type="submission" date="2022-11" db="EMBL/GenBank/DDBJ databases">
        <title>The characterization of three novel Bacteroidetes species and genomic analysis of their roles in tidal elemental geochemical cycles.</title>
        <authorList>
            <person name="Ma K.-J."/>
        </authorList>
    </citation>
    <scope>NUCLEOTIDE SEQUENCE</scope>
    <source>
        <strain evidence="4">M415</strain>
    </source>
</reference>
<dbReference type="PANTHER" id="PTHR43739">
    <property type="entry name" value="XYLOGLUCANASE (EUROFUNG)"/>
    <property type="match status" value="1"/>
</dbReference>
<dbReference type="SUPFAM" id="SSF110296">
    <property type="entry name" value="Oligoxyloglucan reducing end-specific cellobiohydrolase"/>
    <property type="match status" value="2"/>
</dbReference>
<accession>A0AAE3MJF6</accession>
<dbReference type="Pfam" id="PF18962">
    <property type="entry name" value="Por_Secre_tail"/>
    <property type="match status" value="1"/>
</dbReference>
<keyword evidence="1 2" id="KW-0732">Signal</keyword>
<dbReference type="GO" id="GO:0005509">
    <property type="term" value="F:calcium ion binding"/>
    <property type="evidence" value="ECO:0007669"/>
    <property type="project" value="InterPro"/>
</dbReference>
<dbReference type="Gene3D" id="4.10.1080.10">
    <property type="entry name" value="TSP type-3 repeat"/>
    <property type="match status" value="1"/>
</dbReference>
<feature type="signal peptide" evidence="2">
    <location>
        <begin position="1"/>
        <end position="22"/>
    </location>
</feature>
<dbReference type="Pfam" id="PF02412">
    <property type="entry name" value="TSP_3"/>
    <property type="match status" value="2"/>
</dbReference>
<name>A0AAE3MJF6_9FLAO</name>
<gene>
    <name evidence="4" type="ORF">OO016_00015</name>
</gene>
<dbReference type="CDD" id="cd15482">
    <property type="entry name" value="Sialidase_non-viral"/>
    <property type="match status" value="1"/>
</dbReference>
<dbReference type="RefSeq" id="WP_266009899.1">
    <property type="nucleotide sequence ID" value="NZ_JAPFQP010000001.1"/>
</dbReference>
<protein>
    <submittedName>
        <fullName evidence="4">Thrombospondin type 3 repeat-containing protein</fullName>
    </submittedName>
</protein>
<dbReference type="InterPro" id="IPR003367">
    <property type="entry name" value="Thrombospondin_3-like_rpt"/>
</dbReference>